<dbReference type="SUPFAM" id="SSF51445">
    <property type="entry name" value="(Trans)glycosidases"/>
    <property type="match status" value="1"/>
</dbReference>
<evidence type="ECO:0000259" key="8">
    <source>
        <dbReference type="Pfam" id="PF00933"/>
    </source>
</evidence>
<evidence type="ECO:0000256" key="3">
    <source>
        <dbReference type="ARBA" id="ARBA00012744"/>
    </source>
</evidence>
<name>A0ABW2INT7_9PROT</name>
<dbReference type="PANTHER" id="PTHR30620">
    <property type="entry name" value="PERIPLASMIC BETA-GLUCOSIDASE-RELATED"/>
    <property type="match status" value="1"/>
</dbReference>
<dbReference type="RefSeq" id="WP_382168572.1">
    <property type="nucleotide sequence ID" value="NZ_JBHTBR010000005.1"/>
</dbReference>
<evidence type="ECO:0000256" key="1">
    <source>
        <dbReference type="ARBA" id="ARBA00000448"/>
    </source>
</evidence>
<comment type="caution">
    <text evidence="9">The sequence shown here is derived from an EMBL/GenBank/DDBJ whole genome shotgun (WGS) entry which is preliminary data.</text>
</comment>
<evidence type="ECO:0000256" key="4">
    <source>
        <dbReference type="ARBA" id="ARBA00022729"/>
    </source>
</evidence>
<dbReference type="InterPro" id="IPR036962">
    <property type="entry name" value="Glyco_hydro_3_N_sf"/>
</dbReference>
<organism evidence="9 10">
    <name type="scientific">Hirschia litorea</name>
    <dbReference type="NCBI Taxonomy" id="1199156"/>
    <lineage>
        <taxon>Bacteria</taxon>
        <taxon>Pseudomonadati</taxon>
        <taxon>Pseudomonadota</taxon>
        <taxon>Alphaproteobacteria</taxon>
        <taxon>Hyphomonadales</taxon>
        <taxon>Hyphomonadaceae</taxon>
        <taxon>Hirschia</taxon>
    </lineage>
</organism>
<keyword evidence="4 7" id="KW-0732">Signal</keyword>
<dbReference type="Gene3D" id="3.20.20.300">
    <property type="entry name" value="Glycoside hydrolase, family 3, N-terminal domain"/>
    <property type="match status" value="1"/>
</dbReference>
<proteinExistence type="inferred from homology"/>
<comment type="catalytic activity">
    <reaction evidence="1">
        <text>Hydrolysis of terminal, non-reducing beta-D-glucosyl residues with release of beta-D-glucose.</text>
        <dbReference type="EC" id="3.2.1.21"/>
    </reaction>
</comment>
<dbReference type="GO" id="GO:0016787">
    <property type="term" value="F:hydrolase activity"/>
    <property type="evidence" value="ECO:0007669"/>
    <property type="project" value="UniProtKB-KW"/>
</dbReference>
<dbReference type="EMBL" id="JBHTBR010000005">
    <property type="protein sequence ID" value="MFC7292823.1"/>
    <property type="molecule type" value="Genomic_DNA"/>
</dbReference>
<dbReference type="EC" id="3.2.1.21" evidence="3"/>
<feature type="chain" id="PRO_5047186606" description="beta-glucosidase" evidence="7">
    <location>
        <begin position="24"/>
        <end position="262"/>
    </location>
</feature>
<feature type="non-terminal residue" evidence="9">
    <location>
        <position position="262"/>
    </location>
</feature>
<dbReference type="PRINTS" id="PR00133">
    <property type="entry name" value="GLHYDRLASE3"/>
</dbReference>
<evidence type="ECO:0000256" key="2">
    <source>
        <dbReference type="ARBA" id="ARBA00005336"/>
    </source>
</evidence>
<reference evidence="10" key="1">
    <citation type="journal article" date="2019" name="Int. J. Syst. Evol. Microbiol.">
        <title>The Global Catalogue of Microorganisms (GCM) 10K type strain sequencing project: providing services to taxonomists for standard genome sequencing and annotation.</title>
        <authorList>
            <consortium name="The Broad Institute Genomics Platform"/>
            <consortium name="The Broad Institute Genome Sequencing Center for Infectious Disease"/>
            <person name="Wu L."/>
            <person name="Ma J."/>
        </authorList>
    </citation>
    <scope>NUCLEOTIDE SEQUENCE [LARGE SCALE GENOMIC DNA]</scope>
    <source>
        <strain evidence="10">CCUG 51308</strain>
    </source>
</reference>
<keyword evidence="5 9" id="KW-0378">Hydrolase</keyword>
<dbReference type="InterPro" id="IPR001764">
    <property type="entry name" value="Glyco_hydro_3_N"/>
</dbReference>
<dbReference type="PROSITE" id="PS51257">
    <property type="entry name" value="PROKAR_LIPOPROTEIN"/>
    <property type="match status" value="1"/>
</dbReference>
<dbReference type="Proteomes" id="UP001596492">
    <property type="component" value="Unassembled WGS sequence"/>
</dbReference>
<evidence type="ECO:0000256" key="7">
    <source>
        <dbReference type="SAM" id="SignalP"/>
    </source>
</evidence>
<evidence type="ECO:0000256" key="6">
    <source>
        <dbReference type="ARBA" id="ARBA00023295"/>
    </source>
</evidence>
<feature type="domain" description="Glycoside hydrolase family 3 N-terminal" evidence="8">
    <location>
        <begin position="118"/>
        <end position="259"/>
    </location>
</feature>
<evidence type="ECO:0000256" key="5">
    <source>
        <dbReference type="ARBA" id="ARBA00022801"/>
    </source>
</evidence>
<keyword evidence="10" id="KW-1185">Reference proteome</keyword>
<evidence type="ECO:0000313" key="10">
    <source>
        <dbReference type="Proteomes" id="UP001596492"/>
    </source>
</evidence>
<dbReference type="InterPro" id="IPR017853">
    <property type="entry name" value="GH"/>
</dbReference>
<keyword evidence="6" id="KW-0326">Glycosidase</keyword>
<dbReference type="PANTHER" id="PTHR30620:SF16">
    <property type="entry name" value="LYSOSOMAL BETA GLUCOSIDASE"/>
    <property type="match status" value="1"/>
</dbReference>
<dbReference type="Pfam" id="PF00933">
    <property type="entry name" value="Glyco_hydro_3"/>
    <property type="match status" value="1"/>
</dbReference>
<dbReference type="InterPro" id="IPR051915">
    <property type="entry name" value="Cellulose_Degrad_GH3"/>
</dbReference>
<gene>
    <name evidence="9" type="ORF">ACFQS8_14425</name>
</gene>
<sequence length="262" mass="28783">MLKKILIGTCSAIILMGCTTYFATSTAELPETSSSQVLSPETMVSQMTIDEKLAQISCIWKDKAKFIEKDGSFNPVKMKEHFPHGAGCIARPQDTVGMEEPTPSKDLNDATVVRRLSGRSPEDTVKLVNEIQKWMIEETRMGIPTLFHEEGLHGLQGLHATSFPQSIGLAATFDPELVEQAYSIVAREIRARGVHHVLSPVVDVALDPRWGRIEETFGEDPFLVSQMGVAAIKGFQGSDDLLPEDKVLTTLKHMTGHGQPEA</sequence>
<accession>A0ABW2INT7</accession>
<feature type="signal peptide" evidence="7">
    <location>
        <begin position="1"/>
        <end position="23"/>
    </location>
</feature>
<evidence type="ECO:0000313" key="9">
    <source>
        <dbReference type="EMBL" id="MFC7292823.1"/>
    </source>
</evidence>
<comment type="similarity">
    <text evidence="2">Belongs to the glycosyl hydrolase 3 family.</text>
</comment>
<protein>
    <recommendedName>
        <fullName evidence="3">beta-glucosidase</fullName>
        <ecNumber evidence="3">3.2.1.21</ecNumber>
    </recommendedName>
</protein>